<reference evidence="3 4" key="1">
    <citation type="journal article" date="2009" name="Stand. Genomic Sci.">
        <title>Complete genome sequence of Acidimicrobium ferrooxidans type strain (ICP).</title>
        <authorList>
            <person name="Clum A."/>
            <person name="Nolan M."/>
            <person name="Lang E."/>
            <person name="Glavina Del Rio T."/>
            <person name="Tice H."/>
            <person name="Copeland A."/>
            <person name="Cheng J.F."/>
            <person name="Lucas S."/>
            <person name="Chen F."/>
            <person name="Bruce D."/>
            <person name="Goodwin L."/>
            <person name="Pitluck S."/>
            <person name="Ivanova N."/>
            <person name="Mavrommatis K."/>
            <person name="Mikhailova N."/>
            <person name="Pati A."/>
            <person name="Chen A."/>
            <person name="Palaniappan K."/>
            <person name="Goker M."/>
            <person name="Spring S."/>
            <person name="Land M."/>
            <person name="Hauser L."/>
            <person name="Chang Y.J."/>
            <person name="Jeffries C.C."/>
            <person name="Chain P."/>
            <person name="Bristow J."/>
            <person name="Eisen J.A."/>
            <person name="Markowitz V."/>
            <person name="Hugenholtz P."/>
            <person name="Kyrpides N.C."/>
            <person name="Klenk H.P."/>
            <person name="Lapidus A."/>
        </authorList>
    </citation>
    <scope>NUCLEOTIDE SEQUENCE [LARGE SCALE GENOMIC DNA]</scope>
    <source>
        <strain evidence="4">DSM 10331 / JCM 15462 / NBRC 103882 / ICP</strain>
    </source>
</reference>
<dbReference type="CAZy" id="GT2">
    <property type="family name" value="Glycosyltransferase Family 2"/>
</dbReference>
<dbReference type="HOGENOM" id="CLU_334540_0_0_11"/>
<dbReference type="SUPFAM" id="SSF53448">
    <property type="entry name" value="Nucleotide-diphospho-sugar transferases"/>
    <property type="match status" value="1"/>
</dbReference>
<feature type="region of interest" description="Disordered" evidence="1">
    <location>
        <begin position="153"/>
        <end position="173"/>
    </location>
</feature>
<dbReference type="GO" id="GO:0016740">
    <property type="term" value="F:transferase activity"/>
    <property type="evidence" value="ECO:0007669"/>
    <property type="project" value="UniProtKB-KW"/>
</dbReference>
<dbReference type="PANTHER" id="PTHR43179">
    <property type="entry name" value="RHAMNOSYLTRANSFERASE WBBL"/>
    <property type="match status" value="1"/>
</dbReference>
<protein>
    <submittedName>
        <fullName evidence="3">Glycosyl transferase family 2</fullName>
    </submittedName>
</protein>
<dbReference type="STRING" id="525909.Afer_1974"/>
<sequence>MFRPNAWMRRSHLILETTKTRSRTSWLPTVHLTLTLSAAEVSGPLVLKNPSRSVLALRAVAQSAGQTLRVSATGPESASLPEPDGRSLLLVGPGKTTLTIEDPLDAPATLLIAPSRELGESARDLLDDRCAAAERARTLARRLLALNGESERLQAAQRHTNDPSSTLPDPLRPLREVRLDGRPLRPTELHTLLARATVEPSPPYTSIAVVTLGQAQTAAATVDSLRVTDPGPWRLLASEHEPTLVATDTGVPSRMLADTAADDALSDIDHVLFLPAGATLLPGWREELARASADLTLLGGIEVRQDVGDVVLYGELDPVLLFSTPAFGLGVAVRRDALPAEVPLPHGIEGIWGLVAELVQQGCTAAGTDALVLVTPPWPRNADEATALPDRLAGLVNAELVGTSQTEHSQWPPIVLHHRLRPPSWASVSVIIPTHDAPQHLEAALRSVREADYPGPVELILVAHRVRNPDVEHLLADAMTWGASVVRDDGAFNFSRLINRGAEHATGELLLFMNDDIAPTGTDWLRELVSAHVAHGARVTGARLLSADGTRIQHLGQVRSALGTLQHLHVGRPAEDLGYCGRGAATASVTSVTGALMLVDAARFRAVGGFDERYDVAFGDTDLVLRLRANGGRAIVCTSATALHPELTTRGSDARPARHLGFASESMAFRREHGWQLATDRCLAPRLRARDDTLEVVPATGRHECNLVAVQLGPEDAGGGFDVVLLDSETAQITLEMPSDLPTTEIVGIELRLTLLGGDPQALTATLDGTPLSWHPRAGHLADLRCDEGVPTAGRQVHHLDLVPGAELASLRVVPAPTAQVTAPTTRGLELACAATAWVRLPRQQVPMSQPHV</sequence>
<dbReference type="PANTHER" id="PTHR43179:SF7">
    <property type="entry name" value="RHAMNOSYLTRANSFERASE WBBL"/>
    <property type="match status" value="1"/>
</dbReference>
<feature type="region of interest" description="Disordered" evidence="1">
    <location>
        <begin position="66"/>
        <end position="86"/>
    </location>
</feature>
<dbReference type="EMBL" id="CP001631">
    <property type="protein sequence ID" value="ACU54877.1"/>
    <property type="molecule type" value="Genomic_DNA"/>
</dbReference>
<dbReference type="InterPro" id="IPR001173">
    <property type="entry name" value="Glyco_trans_2-like"/>
</dbReference>
<name>C7M1Y0_ACIFD</name>
<feature type="domain" description="Glycosyltransferase 2-like" evidence="2">
    <location>
        <begin position="429"/>
        <end position="546"/>
    </location>
</feature>
<dbReference type="Pfam" id="PF00535">
    <property type="entry name" value="Glycos_transf_2"/>
    <property type="match status" value="1"/>
</dbReference>
<dbReference type="InterPro" id="IPR029044">
    <property type="entry name" value="Nucleotide-diphossugar_trans"/>
</dbReference>
<gene>
    <name evidence="3" type="ordered locus">Afer_1974</name>
</gene>
<keyword evidence="3" id="KW-0808">Transferase</keyword>
<dbReference type="Gene3D" id="3.90.550.10">
    <property type="entry name" value="Spore Coat Polysaccharide Biosynthesis Protein SpsA, Chain A"/>
    <property type="match status" value="1"/>
</dbReference>
<evidence type="ECO:0000313" key="4">
    <source>
        <dbReference type="Proteomes" id="UP000000771"/>
    </source>
</evidence>
<dbReference type="eggNOG" id="COG1216">
    <property type="taxonomic scope" value="Bacteria"/>
</dbReference>
<dbReference type="Proteomes" id="UP000000771">
    <property type="component" value="Chromosome"/>
</dbReference>
<feature type="compositionally biased region" description="Polar residues" evidence="1">
    <location>
        <begin position="66"/>
        <end position="76"/>
    </location>
</feature>
<keyword evidence="4" id="KW-1185">Reference proteome</keyword>
<evidence type="ECO:0000259" key="2">
    <source>
        <dbReference type="Pfam" id="PF00535"/>
    </source>
</evidence>
<accession>C7M1Y0</accession>
<organism evidence="3 4">
    <name type="scientific">Acidimicrobium ferrooxidans (strain DSM 10331 / JCM 15462 / NBRC 103882 / ICP)</name>
    <dbReference type="NCBI Taxonomy" id="525909"/>
    <lineage>
        <taxon>Bacteria</taxon>
        <taxon>Bacillati</taxon>
        <taxon>Actinomycetota</taxon>
        <taxon>Acidimicrobiia</taxon>
        <taxon>Acidimicrobiales</taxon>
        <taxon>Acidimicrobiaceae</taxon>
        <taxon>Acidimicrobium</taxon>
    </lineage>
</organism>
<evidence type="ECO:0000256" key="1">
    <source>
        <dbReference type="SAM" id="MobiDB-lite"/>
    </source>
</evidence>
<proteinExistence type="predicted"/>
<evidence type="ECO:0000313" key="3">
    <source>
        <dbReference type="EMBL" id="ACU54877.1"/>
    </source>
</evidence>
<dbReference type="KEGG" id="afo:Afer_1974"/>
<dbReference type="AlphaFoldDB" id="C7M1Y0"/>